<dbReference type="Gene3D" id="2.40.50.230">
    <property type="entry name" value="Gp5 N-terminal domain"/>
    <property type="match status" value="1"/>
</dbReference>
<dbReference type="Proteomes" id="UP001595974">
    <property type="component" value="Unassembled WGS sequence"/>
</dbReference>
<gene>
    <name evidence="2" type="ORF">ACFPTN_00365</name>
</gene>
<dbReference type="InterPro" id="IPR037026">
    <property type="entry name" value="Vgr_OB-fold_dom_sf"/>
</dbReference>
<protein>
    <submittedName>
        <fullName evidence="2">Phage baseplate assembly protein V</fullName>
    </submittedName>
</protein>
<evidence type="ECO:0000313" key="3">
    <source>
        <dbReference type="Proteomes" id="UP001595974"/>
    </source>
</evidence>
<dbReference type="EMBL" id="JBHSOG010000002">
    <property type="protein sequence ID" value="MFC5767817.1"/>
    <property type="molecule type" value="Genomic_DNA"/>
</dbReference>
<evidence type="ECO:0000259" key="1">
    <source>
        <dbReference type="Pfam" id="PF04717"/>
    </source>
</evidence>
<name>A0ABW1AL05_9RHOO</name>
<dbReference type="SUPFAM" id="SSF69255">
    <property type="entry name" value="gp5 N-terminal domain-like"/>
    <property type="match status" value="1"/>
</dbReference>
<evidence type="ECO:0000313" key="2">
    <source>
        <dbReference type="EMBL" id="MFC5767817.1"/>
    </source>
</evidence>
<dbReference type="RefSeq" id="WP_096447093.1">
    <property type="nucleotide sequence ID" value="NZ_JBHSOG010000002.1"/>
</dbReference>
<comment type="caution">
    <text evidence="2">The sequence shown here is derived from an EMBL/GenBank/DDBJ whole genome shotgun (WGS) entry which is preliminary data.</text>
</comment>
<proteinExistence type="predicted"/>
<organism evidence="2 3">
    <name type="scientific">Thauera sinica</name>
    <dbReference type="NCBI Taxonomy" id="2665146"/>
    <lineage>
        <taxon>Bacteria</taxon>
        <taxon>Pseudomonadati</taxon>
        <taxon>Pseudomonadota</taxon>
        <taxon>Betaproteobacteria</taxon>
        <taxon>Rhodocyclales</taxon>
        <taxon>Zoogloeaceae</taxon>
        <taxon>Thauera</taxon>
    </lineage>
</organism>
<dbReference type="Pfam" id="PF04717">
    <property type="entry name" value="Phage_base_V"/>
    <property type="match status" value="1"/>
</dbReference>
<feature type="domain" description="Gp5/Type VI secretion system Vgr protein OB-fold" evidence="1">
    <location>
        <begin position="18"/>
        <end position="95"/>
    </location>
</feature>
<reference evidence="3" key="1">
    <citation type="journal article" date="2019" name="Int. J. Syst. Evol. Microbiol.">
        <title>The Global Catalogue of Microorganisms (GCM) 10K type strain sequencing project: providing services to taxonomists for standard genome sequencing and annotation.</title>
        <authorList>
            <consortium name="The Broad Institute Genomics Platform"/>
            <consortium name="The Broad Institute Genome Sequencing Center for Infectious Disease"/>
            <person name="Wu L."/>
            <person name="Ma J."/>
        </authorList>
    </citation>
    <scope>NUCLEOTIDE SEQUENCE [LARGE SCALE GENOMIC DNA]</scope>
    <source>
        <strain evidence="3">SHR3</strain>
    </source>
</reference>
<accession>A0ABW1AL05</accession>
<dbReference type="SUPFAM" id="SSF69349">
    <property type="entry name" value="Phage fibre proteins"/>
    <property type="match status" value="1"/>
</dbReference>
<sequence>MDRAPHFERSAGWLQAAYLARVVSIDDPESRNRVQVRLYAFDGADGQDAPLWARVVCPFAGADRGAFFMPDVDDEVLVVFVQGDPRHPLVVGGLWSGANAAPASLSGGSNQHKRIRSKNGVVVTLDDQQGQEKLVLETPGGQKMTLSDGPGKVRIEDSNGNSVVLESSGITVTAAAQVKVEAANVKVSAGMVTVDTAMAKFSGVVKCEVLIATSVVGTSYTPGAGNVW</sequence>
<keyword evidence="3" id="KW-1185">Reference proteome</keyword>
<dbReference type="InterPro" id="IPR006531">
    <property type="entry name" value="Gp5/Vgr_OB"/>
</dbReference>